<organism evidence="2 3">
    <name type="scientific">Alicyclobacillus acidocaldarius subsp. acidocaldarius (strain ATCC 27009 / DSM 446 / BCRC 14685 / JCM 5260 / KCTC 1825 / NBRC 15652 / NCIMB 11725 / NRRL B-14509 / 104-IA)</name>
    <name type="common">Bacillus acidocaldarius</name>
    <dbReference type="NCBI Taxonomy" id="521098"/>
    <lineage>
        <taxon>Bacteria</taxon>
        <taxon>Bacillati</taxon>
        <taxon>Bacillota</taxon>
        <taxon>Bacilli</taxon>
        <taxon>Bacillales</taxon>
        <taxon>Alicyclobacillaceae</taxon>
        <taxon>Alicyclobacillus</taxon>
    </lineage>
</organism>
<dbReference type="KEGG" id="aac:Aaci_0651"/>
<feature type="region of interest" description="Disordered" evidence="1">
    <location>
        <begin position="29"/>
        <end position="50"/>
    </location>
</feature>
<evidence type="ECO:0000256" key="1">
    <source>
        <dbReference type="SAM" id="MobiDB-lite"/>
    </source>
</evidence>
<dbReference type="HOGENOM" id="CLU_3113794_0_0_9"/>
<dbReference type="AlphaFoldDB" id="C8WTF7"/>
<keyword evidence="3" id="KW-1185">Reference proteome</keyword>
<gene>
    <name evidence="2" type="ordered locus">Aaci_0651</name>
</gene>
<dbReference type="EMBL" id="CP001727">
    <property type="protein sequence ID" value="ACV57699.1"/>
    <property type="molecule type" value="Genomic_DNA"/>
</dbReference>
<protein>
    <submittedName>
        <fullName evidence="2">Uncharacterized protein</fullName>
    </submittedName>
</protein>
<accession>C8WTF7</accession>
<name>C8WTF7_ALIAD</name>
<dbReference type="STRING" id="521098.Aaci_0651"/>
<evidence type="ECO:0000313" key="2">
    <source>
        <dbReference type="EMBL" id="ACV57699.1"/>
    </source>
</evidence>
<reference evidence="3" key="1">
    <citation type="submission" date="2009-09" db="EMBL/GenBank/DDBJ databases">
        <title>The complete chromosome of Alicyclobacillus acidocaldarius subsp. acidocaldarius DSM 446.</title>
        <authorList>
            <consortium name="US DOE Joint Genome Institute (JGI-PGF)"/>
            <person name="Lucas S."/>
            <person name="Copeland A."/>
            <person name="Lapidus A."/>
            <person name="Glavina del Rio T."/>
            <person name="Dalin E."/>
            <person name="Tice H."/>
            <person name="Bruce D."/>
            <person name="Goodwin L."/>
            <person name="Pitluck S."/>
            <person name="Kyrpides N."/>
            <person name="Mavromatis K."/>
            <person name="Ivanova N."/>
            <person name="Ovchinnikova G."/>
            <person name="Chertkov O."/>
            <person name="Sims D."/>
            <person name="Brettin T."/>
            <person name="Detter J.C."/>
            <person name="Han C."/>
            <person name="Larimer F."/>
            <person name="Land M."/>
            <person name="Hauser L."/>
            <person name="Markowitz V."/>
            <person name="Cheng J.-F."/>
            <person name="Hugenholtz P."/>
            <person name="Woyke T."/>
            <person name="Wu D."/>
            <person name="Pukall R."/>
            <person name="Klenk H.-P."/>
            <person name="Eisen J.A."/>
        </authorList>
    </citation>
    <scope>NUCLEOTIDE SEQUENCE [LARGE SCALE GENOMIC DNA]</scope>
    <source>
        <strain evidence="3">ATCC 27009 / DSM 446 / BCRC 14685 / JCM 5260 / KCTC 1825 / NBRC 15652 / NCIMB 11725 / NRRL B-14509 / 104-IA</strain>
    </source>
</reference>
<evidence type="ECO:0000313" key="3">
    <source>
        <dbReference type="Proteomes" id="UP000001917"/>
    </source>
</evidence>
<proteinExistence type="predicted"/>
<sequence length="50" mass="5975">MRVRTKPLWFRPHFDDEEDDDVLLEMAEELPGFRSPEAEEDEKPCGEERP</sequence>
<dbReference type="Proteomes" id="UP000001917">
    <property type="component" value="Chromosome"/>
</dbReference>
<reference evidence="2 3" key="2">
    <citation type="journal article" date="2010" name="Stand. Genomic Sci.">
        <title>Complete genome sequence of Alicyclobacillus acidocaldarius type strain (104-IA).</title>
        <authorList>
            <person name="Mavromatis K."/>
            <person name="Sikorski J."/>
            <person name="Lapidus A."/>
            <person name="Glavina Del Rio T."/>
            <person name="Copeland A."/>
            <person name="Tice H."/>
            <person name="Cheng J.F."/>
            <person name="Lucas S."/>
            <person name="Chen F."/>
            <person name="Nolan M."/>
            <person name="Bruce D."/>
            <person name="Goodwin L."/>
            <person name="Pitluck S."/>
            <person name="Ivanova N."/>
            <person name="Ovchinnikova G."/>
            <person name="Pati A."/>
            <person name="Chen A."/>
            <person name="Palaniappan K."/>
            <person name="Land M."/>
            <person name="Hauser L."/>
            <person name="Chang Y.J."/>
            <person name="Jeffries C.D."/>
            <person name="Chain P."/>
            <person name="Meincke L."/>
            <person name="Sims D."/>
            <person name="Chertkov O."/>
            <person name="Han C."/>
            <person name="Brettin T."/>
            <person name="Detter J.C."/>
            <person name="Wahrenburg C."/>
            <person name="Rohde M."/>
            <person name="Pukall R."/>
            <person name="Goker M."/>
            <person name="Bristow J."/>
            <person name="Eisen J.A."/>
            <person name="Markowitz V."/>
            <person name="Hugenholtz P."/>
            <person name="Klenk H.P."/>
            <person name="Kyrpides N.C."/>
        </authorList>
    </citation>
    <scope>NUCLEOTIDE SEQUENCE [LARGE SCALE GENOMIC DNA]</scope>
    <source>
        <strain evidence="3">ATCC 27009 / DSM 446 / BCRC 14685 / JCM 5260 / KCTC 1825 / NBRC 15652 / NCIMB 11725 / NRRL B-14509 / 104-IA</strain>
    </source>
</reference>